<feature type="compositionally biased region" description="Acidic residues" evidence="1">
    <location>
        <begin position="130"/>
        <end position="146"/>
    </location>
</feature>
<accession>A0ABQ5ACA1</accession>
<reference evidence="2" key="2">
    <citation type="submission" date="2022-01" db="EMBL/GenBank/DDBJ databases">
        <authorList>
            <person name="Yamashiro T."/>
            <person name="Shiraishi A."/>
            <person name="Satake H."/>
            <person name="Nakayama K."/>
        </authorList>
    </citation>
    <scope>NUCLEOTIDE SEQUENCE</scope>
</reference>
<dbReference type="EMBL" id="BQNB010012136">
    <property type="protein sequence ID" value="GJS99673.1"/>
    <property type="molecule type" value="Genomic_DNA"/>
</dbReference>
<feature type="region of interest" description="Disordered" evidence="1">
    <location>
        <begin position="106"/>
        <end position="156"/>
    </location>
</feature>
<feature type="compositionally biased region" description="Low complexity" evidence="1">
    <location>
        <begin position="147"/>
        <end position="156"/>
    </location>
</feature>
<reference evidence="2" key="1">
    <citation type="journal article" date="2022" name="Int. J. Mol. Sci.">
        <title>Draft Genome of Tanacetum Coccineum: Genomic Comparison of Closely Related Tanacetum-Family Plants.</title>
        <authorList>
            <person name="Yamashiro T."/>
            <person name="Shiraishi A."/>
            <person name="Nakayama K."/>
            <person name="Satake H."/>
        </authorList>
    </citation>
    <scope>NUCLEOTIDE SEQUENCE</scope>
</reference>
<feature type="compositionally biased region" description="Polar residues" evidence="1">
    <location>
        <begin position="106"/>
        <end position="115"/>
    </location>
</feature>
<organism evidence="2 3">
    <name type="scientific">Tanacetum coccineum</name>
    <dbReference type="NCBI Taxonomy" id="301880"/>
    <lineage>
        <taxon>Eukaryota</taxon>
        <taxon>Viridiplantae</taxon>
        <taxon>Streptophyta</taxon>
        <taxon>Embryophyta</taxon>
        <taxon>Tracheophyta</taxon>
        <taxon>Spermatophyta</taxon>
        <taxon>Magnoliopsida</taxon>
        <taxon>eudicotyledons</taxon>
        <taxon>Gunneridae</taxon>
        <taxon>Pentapetalae</taxon>
        <taxon>asterids</taxon>
        <taxon>campanulids</taxon>
        <taxon>Asterales</taxon>
        <taxon>Asteraceae</taxon>
        <taxon>Asteroideae</taxon>
        <taxon>Anthemideae</taxon>
        <taxon>Anthemidinae</taxon>
        <taxon>Tanacetum</taxon>
    </lineage>
</organism>
<proteinExistence type="predicted"/>
<feature type="compositionally biased region" description="Basic and acidic residues" evidence="1">
    <location>
        <begin position="120"/>
        <end position="129"/>
    </location>
</feature>
<dbReference type="Proteomes" id="UP001151760">
    <property type="component" value="Unassembled WGS sequence"/>
</dbReference>
<evidence type="ECO:0000256" key="1">
    <source>
        <dbReference type="SAM" id="MobiDB-lite"/>
    </source>
</evidence>
<sequence length="156" mass="17394">MTFEVATLRVVVHAGDKTSGDARSWYMINGDVKSWSLGRYDVDCNVDSGCVFGSYAVALHEALRRLVELDSKLLLSLRFMIILPKDGLAYSRPYSYLMDYFVTPPNSGMQRNGNNGVLRESSESDSEREGSEDEGPDFEEEGEEAVPEGQQQQHSS</sequence>
<protein>
    <submittedName>
        <fullName evidence="2">Uncharacterized protein</fullName>
    </submittedName>
</protein>
<name>A0ABQ5ACA1_9ASTR</name>
<evidence type="ECO:0000313" key="3">
    <source>
        <dbReference type="Proteomes" id="UP001151760"/>
    </source>
</evidence>
<comment type="caution">
    <text evidence="2">The sequence shown here is derived from an EMBL/GenBank/DDBJ whole genome shotgun (WGS) entry which is preliminary data.</text>
</comment>
<gene>
    <name evidence="2" type="ORF">Tco_0820843</name>
</gene>
<keyword evidence="3" id="KW-1185">Reference proteome</keyword>
<evidence type="ECO:0000313" key="2">
    <source>
        <dbReference type="EMBL" id="GJS99673.1"/>
    </source>
</evidence>